<evidence type="ECO:0000313" key="1">
    <source>
        <dbReference type="EMBL" id="MFA1559429.1"/>
    </source>
</evidence>
<dbReference type="RefSeq" id="WP_371946447.1">
    <property type="nucleotide sequence ID" value="NZ_JAXCEH010000062.1"/>
</dbReference>
<protein>
    <submittedName>
        <fullName evidence="1">Uncharacterized protein</fullName>
    </submittedName>
</protein>
<sequence length="286" mass="31810">MPTRWNYLVSETLFASELVATGVRRLCAVPIRDDDWPVGHAQMYPLHVGLHAYTSGLERLCKLTIACHGFVTDGTFPPLRPFGHKIGELLDAVEKLDFSTGPALHKAPAVRPADYLDPALTDMIERFANGAGRYEHLDSLWNERAAVATLKSWGQLCADATLSDRVHHLLSIRVAVIHAVRTLCTNGDLEASAFAILDPVDLFLSERSIAVALHLYQKASWVASTLDAVTYYTHQGLPLLGEAVQDIVAAPESFFQYSVAQIEDEQVTLVELEEHYKHHKDLDDDW</sequence>
<dbReference type="Proteomes" id="UP001569904">
    <property type="component" value="Unassembled WGS sequence"/>
</dbReference>
<dbReference type="EMBL" id="JAXCEH010000062">
    <property type="protein sequence ID" value="MFA1559429.1"/>
    <property type="molecule type" value="Genomic_DNA"/>
</dbReference>
<reference evidence="1 2" key="1">
    <citation type="submission" date="2023-11" db="EMBL/GenBank/DDBJ databases">
        <title>Actinomadura monticuli sp. nov., isolated from volcanic ash.</title>
        <authorList>
            <person name="Lee S.D."/>
            <person name="Yang H."/>
            <person name="Kim I.S."/>
        </authorList>
    </citation>
    <scope>NUCLEOTIDE SEQUENCE [LARGE SCALE GENOMIC DNA]</scope>
    <source>
        <strain evidence="1 2">DSM 45346</strain>
    </source>
</reference>
<gene>
    <name evidence="1" type="ORF">SM436_37575</name>
</gene>
<keyword evidence="2" id="KW-1185">Reference proteome</keyword>
<organism evidence="1 2">
    <name type="scientific">Actinomadura chokoriensis</name>
    <dbReference type="NCBI Taxonomy" id="454156"/>
    <lineage>
        <taxon>Bacteria</taxon>
        <taxon>Bacillati</taxon>
        <taxon>Actinomycetota</taxon>
        <taxon>Actinomycetes</taxon>
        <taxon>Streptosporangiales</taxon>
        <taxon>Thermomonosporaceae</taxon>
        <taxon>Actinomadura</taxon>
    </lineage>
</organism>
<name>A0ABV4RAL6_9ACTN</name>
<evidence type="ECO:0000313" key="2">
    <source>
        <dbReference type="Proteomes" id="UP001569904"/>
    </source>
</evidence>
<comment type="caution">
    <text evidence="1">The sequence shown here is derived from an EMBL/GenBank/DDBJ whole genome shotgun (WGS) entry which is preliminary data.</text>
</comment>
<accession>A0ABV4RAL6</accession>
<proteinExistence type="predicted"/>